<dbReference type="Proteomes" id="UP000076761">
    <property type="component" value="Unassembled WGS sequence"/>
</dbReference>
<dbReference type="PANTHER" id="PTHR48081">
    <property type="entry name" value="AB HYDROLASE SUPERFAMILY PROTEIN C4A8.06C"/>
    <property type="match status" value="1"/>
</dbReference>
<evidence type="ECO:0000256" key="3">
    <source>
        <dbReference type="PROSITE-ProRule" id="PRU10038"/>
    </source>
</evidence>
<reference evidence="6 7" key="1">
    <citation type="journal article" date="2016" name="Mol. Biol. Evol.">
        <title>Comparative Genomics of Early-Diverging Mushroom-Forming Fungi Provides Insights into the Origins of Lignocellulose Decay Capabilities.</title>
        <authorList>
            <person name="Nagy L.G."/>
            <person name="Riley R."/>
            <person name="Tritt A."/>
            <person name="Adam C."/>
            <person name="Daum C."/>
            <person name="Floudas D."/>
            <person name="Sun H."/>
            <person name="Yadav J.S."/>
            <person name="Pangilinan J."/>
            <person name="Larsson K.H."/>
            <person name="Matsuura K."/>
            <person name="Barry K."/>
            <person name="Labutti K."/>
            <person name="Kuo R."/>
            <person name="Ohm R.A."/>
            <person name="Bhattacharya S.S."/>
            <person name="Shirouzu T."/>
            <person name="Yoshinaga Y."/>
            <person name="Martin F.M."/>
            <person name="Grigoriev I.V."/>
            <person name="Hibbett D.S."/>
        </authorList>
    </citation>
    <scope>NUCLEOTIDE SEQUENCE [LARGE SCALE GENOMIC DNA]</scope>
    <source>
        <strain evidence="6 7">HHB14362 ss-1</strain>
    </source>
</reference>
<dbReference type="Pfam" id="PF07859">
    <property type="entry name" value="Abhydrolase_3"/>
    <property type="match status" value="1"/>
</dbReference>
<evidence type="ECO:0000259" key="5">
    <source>
        <dbReference type="Pfam" id="PF07859"/>
    </source>
</evidence>
<dbReference type="AlphaFoldDB" id="A0A165VA36"/>
<dbReference type="PROSITE" id="PS01174">
    <property type="entry name" value="LIPASE_GDXG_SER"/>
    <property type="match status" value="1"/>
</dbReference>
<accession>A0A165VA36</accession>
<organism evidence="6 7">
    <name type="scientific">Neolentinus lepideus HHB14362 ss-1</name>
    <dbReference type="NCBI Taxonomy" id="1314782"/>
    <lineage>
        <taxon>Eukaryota</taxon>
        <taxon>Fungi</taxon>
        <taxon>Dikarya</taxon>
        <taxon>Basidiomycota</taxon>
        <taxon>Agaricomycotina</taxon>
        <taxon>Agaricomycetes</taxon>
        <taxon>Gloeophyllales</taxon>
        <taxon>Gloeophyllaceae</taxon>
        <taxon>Neolentinus</taxon>
    </lineage>
</organism>
<name>A0A165VA36_9AGAM</name>
<dbReference type="InParanoid" id="A0A165VA36"/>
<keyword evidence="4" id="KW-0472">Membrane</keyword>
<keyword evidence="2 6" id="KW-0378">Hydrolase</keyword>
<dbReference type="Gene3D" id="3.40.50.1820">
    <property type="entry name" value="alpha/beta hydrolase"/>
    <property type="match status" value="1"/>
</dbReference>
<dbReference type="PANTHER" id="PTHR48081:SF26">
    <property type="entry name" value="ALPHA_BETA HYDROLASE FOLD-3 DOMAIN-CONTAINING PROTEIN"/>
    <property type="match status" value="1"/>
</dbReference>
<feature type="transmembrane region" description="Helical" evidence="4">
    <location>
        <begin position="12"/>
        <end position="32"/>
    </location>
</feature>
<evidence type="ECO:0000256" key="4">
    <source>
        <dbReference type="SAM" id="Phobius"/>
    </source>
</evidence>
<feature type="transmembrane region" description="Helical" evidence="4">
    <location>
        <begin position="52"/>
        <end position="74"/>
    </location>
</feature>
<dbReference type="SUPFAM" id="SSF53474">
    <property type="entry name" value="alpha/beta-Hydrolases"/>
    <property type="match status" value="1"/>
</dbReference>
<gene>
    <name evidence="6" type="ORF">NEOLEDRAFT_1085283</name>
</gene>
<evidence type="ECO:0000313" key="6">
    <source>
        <dbReference type="EMBL" id="KZT29392.1"/>
    </source>
</evidence>
<comment type="similarity">
    <text evidence="1">Belongs to the 'GDXG' lipolytic enzyme family.</text>
</comment>
<dbReference type="EMBL" id="KV425554">
    <property type="protein sequence ID" value="KZT29392.1"/>
    <property type="molecule type" value="Genomic_DNA"/>
</dbReference>
<evidence type="ECO:0000256" key="2">
    <source>
        <dbReference type="ARBA" id="ARBA00022801"/>
    </source>
</evidence>
<sequence>MTYFRFRHQPFKTLYVAYRVISVPLIWIPLNALKSLIPYLRPKHTWTITRSIGLYILQAGLITRFTVGFDRFLLPKERQHINESLGEVLVDGVPEELIKGEVAEIAKINHVAPEQVSGYWFLKDGKLTSLERHAYTDEKVLFYLHGGGYISGTISSKENYFKTLRGMLDHSFPSNARAFGLEYRLTSALPFDPYAPFPAALIDALSGYHYLITTMGFLPENIVIAGDSAGGHLAFGLARYLCMEKLSELPPPRGFILLHPTADWALTDLHLPSSSLHTNYYTDYVDPFLKSGYVRRGLLGSLPEEFAATSPWISPGSLQIQAGGLFLDFPPTLIVASGAEQTVDGMRVLHDRLVKDNDGKRISWLEYPDAVHDFLCLTWHEPERSQALRHDIREWVERVYAP</sequence>
<evidence type="ECO:0000313" key="7">
    <source>
        <dbReference type="Proteomes" id="UP000076761"/>
    </source>
</evidence>
<keyword evidence="7" id="KW-1185">Reference proteome</keyword>
<proteinExistence type="inferred from homology"/>
<feature type="domain" description="Alpha/beta hydrolase fold-3" evidence="5">
    <location>
        <begin position="141"/>
        <end position="375"/>
    </location>
</feature>
<dbReference type="InterPro" id="IPR050300">
    <property type="entry name" value="GDXG_lipolytic_enzyme"/>
</dbReference>
<dbReference type="GO" id="GO:0016787">
    <property type="term" value="F:hydrolase activity"/>
    <property type="evidence" value="ECO:0007669"/>
    <property type="project" value="UniProtKB-KW"/>
</dbReference>
<dbReference type="InterPro" id="IPR013094">
    <property type="entry name" value="AB_hydrolase_3"/>
</dbReference>
<protein>
    <submittedName>
        <fullName evidence="6">Alpha/beta-hydrolase</fullName>
    </submittedName>
</protein>
<dbReference type="OrthoDB" id="2152029at2759"/>
<keyword evidence="4" id="KW-0812">Transmembrane</keyword>
<evidence type="ECO:0000256" key="1">
    <source>
        <dbReference type="ARBA" id="ARBA00010515"/>
    </source>
</evidence>
<feature type="active site" evidence="3">
    <location>
        <position position="228"/>
    </location>
</feature>
<dbReference type="InterPro" id="IPR029058">
    <property type="entry name" value="AB_hydrolase_fold"/>
</dbReference>
<keyword evidence="4" id="KW-1133">Transmembrane helix</keyword>
<dbReference type="STRING" id="1314782.A0A165VA36"/>
<dbReference type="InterPro" id="IPR033140">
    <property type="entry name" value="Lipase_GDXG_put_SER_AS"/>
</dbReference>